<protein>
    <recommendedName>
        <fullName evidence="5">Deoxyhypusine synthase</fullName>
    </recommendedName>
</protein>
<dbReference type="EMBL" id="MGJP01000058">
    <property type="protein sequence ID" value="OGN08618.1"/>
    <property type="molecule type" value="Genomic_DNA"/>
</dbReference>
<evidence type="ECO:0000256" key="1">
    <source>
        <dbReference type="ARBA" id="ARBA00009892"/>
    </source>
</evidence>
<keyword evidence="2" id="KW-0808">Transferase</keyword>
<accession>A0A1F8F7M7</accession>
<reference evidence="3 4" key="1">
    <citation type="journal article" date="2016" name="Nat. Commun.">
        <title>Thousands of microbial genomes shed light on interconnected biogeochemical processes in an aquifer system.</title>
        <authorList>
            <person name="Anantharaman K."/>
            <person name="Brown C.T."/>
            <person name="Hug L.A."/>
            <person name="Sharon I."/>
            <person name="Castelle C.J."/>
            <person name="Probst A.J."/>
            <person name="Thomas B.C."/>
            <person name="Singh A."/>
            <person name="Wilkins M.J."/>
            <person name="Karaoz U."/>
            <person name="Brodie E.L."/>
            <person name="Williams K.H."/>
            <person name="Hubbard S.S."/>
            <person name="Banfield J.F."/>
        </authorList>
    </citation>
    <scope>NUCLEOTIDE SEQUENCE [LARGE SCALE GENOMIC DNA]</scope>
</reference>
<evidence type="ECO:0000313" key="4">
    <source>
        <dbReference type="Proteomes" id="UP000177167"/>
    </source>
</evidence>
<gene>
    <name evidence="3" type="ORF">A3J46_02860</name>
</gene>
<proteinExistence type="inferred from homology"/>
<dbReference type="Proteomes" id="UP000177167">
    <property type="component" value="Unassembled WGS sequence"/>
</dbReference>
<dbReference type="InterPro" id="IPR002773">
    <property type="entry name" value="Deoxyhypusine_synthase"/>
</dbReference>
<comment type="similarity">
    <text evidence="1">Belongs to the deoxyhypusine synthase family.</text>
</comment>
<dbReference type="Gene3D" id="3.40.910.10">
    <property type="entry name" value="Deoxyhypusine synthase"/>
    <property type="match status" value="1"/>
</dbReference>
<evidence type="ECO:0000256" key="2">
    <source>
        <dbReference type="ARBA" id="ARBA00022679"/>
    </source>
</evidence>
<dbReference type="PANTHER" id="PTHR11703:SF2">
    <property type="entry name" value="DEOXYHYPUSINE SYNTHASE-LIKE PROTEIN"/>
    <property type="match status" value="1"/>
</dbReference>
<comment type="caution">
    <text evidence="3">The sequence shown here is derived from an EMBL/GenBank/DDBJ whole genome shotgun (WGS) entry which is preliminary data.</text>
</comment>
<dbReference type="InterPro" id="IPR029035">
    <property type="entry name" value="DHS-like_NAD/FAD-binding_dom"/>
</dbReference>
<dbReference type="AlphaFoldDB" id="A0A1F8F7M7"/>
<dbReference type="InterPro" id="IPR036982">
    <property type="entry name" value="Deoxyhypusine_synthase_sf"/>
</dbReference>
<dbReference type="GO" id="GO:0034038">
    <property type="term" value="F:deoxyhypusine synthase activity"/>
    <property type="evidence" value="ECO:0007669"/>
    <property type="project" value="TreeGrafter"/>
</dbReference>
<dbReference type="SUPFAM" id="SSF52467">
    <property type="entry name" value="DHS-like NAD/FAD-binding domain"/>
    <property type="match status" value="1"/>
</dbReference>
<evidence type="ECO:0000313" key="3">
    <source>
        <dbReference type="EMBL" id="OGN08618.1"/>
    </source>
</evidence>
<dbReference type="Pfam" id="PF01916">
    <property type="entry name" value="DS"/>
    <property type="match status" value="1"/>
</dbReference>
<organism evidence="3 4">
    <name type="scientific">Candidatus Yanofskybacteria bacterium RIFCSPHIGHO2_02_FULL_41_11</name>
    <dbReference type="NCBI Taxonomy" id="1802675"/>
    <lineage>
        <taxon>Bacteria</taxon>
        <taxon>Candidatus Yanofskyibacteriota</taxon>
    </lineage>
</organism>
<name>A0A1F8F7M7_9BACT</name>
<sequence>MSDPELYQRGYNRIYDVIELEKNLDDIEEIIYEVLSQLNKDTVLSSRVLTKALGEWLMNNVPGRGILKSAYCKQVPVYIPADTDSELGLDVYLYMLRSVIEDKKPFGFNPLLDLQHYAELVNQQKKIAIISIGGGVPRNWAQQIAPLLELIQGRMPKGKAPKHIHGIRFSYGLRICPELVNWGGLSGCPYSEGVSWGKMDPSGTFTEVLQDATVVWPWILKATMQRLDKQRVKIEKNFDLAAQLDRVINLMERYKLA</sequence>
<dbReference type="PANTHER" id="PTHR11703">
    <property type="entry name" value="DEOXYHYPUSINE SYNTHASE"/>
    <property type="match status" value="1"/>
</dbReference>
<dbReference type="GO" id="GO:0005737">
    <property type="term" value="C:cytoplasm"/>
    <property type="evidence" value="ECO:0007669"/>
    <property type="project" value="TreeGrafter"/>
</dbReference>
<evidence type="ECO:0008006" key="5">
    <source>
        <dbReference type="Google" id="ProtNLM"/>
    </source>
</evidence>